<dbReference type="EMBL" id="PVTT01000002">
    <property type="protein sequence ID" value="PRY93188.1"/>
    <property type="molecule type" value="Genomic_DNA"/>
</dbReference>
<dbReference type="Gene3D" id="2.40.100.10">
    <property type="entry name" value="Cyclophilin-like"/>
    <property type="match status" value="1"/>
</dbReference>
<dbReference type="InterPro" id="IPR029000">
    <property type="entry name" value="Cyclophilin-like_dom_sf"/>
</dbReference>
<dbReference type="InterPro" id="IPR052708">
    <property type="entry name" value="PxpC"/>
</dbReference>
<name>A0A2T0X2M8_9RHOB</name>
<dbReference type="RefSeq" id="WP_106160801.1">
    <property type="nucleotide sequence ID" value="NZ_PVTT01000002.1"/>
</dbReference>
<dbReference type="GO" id="GO:0005524">
    <property type="term" value="F:ATP binding"/>
    <property type="evidence" value="ECO:0007669"/>
    <property type="project" value="UniProtKB-KW"/>
</dbReference>
<evidence type="ECO:0000259" key="4">
    <source>
        <dbReference type="SMART" id="SM00797"/>
    </source>
</evidence>
<dbReference type="OrthoDB" id="9768696at2"/>
<keyword evidence="3" id="KW-0067">ATP-binding</keyword>
<keyword evidence="6" id="KW-1185">Reference proteome</keyword>
<reference evidence="5 6" key="1">
    <citation type="submission" date="2018-03" db="EMBL/GenBank/DDBJ databases">
        <title>Genomic Encyclopedia of Archaeal and Bacterial Type Strains, Phase II (KMG-II): from individual species to whole genera.</title>
        <authorList>
            <person name="Goeker M."/>
        </authorList>
    </citation>
    <scope>NUCLEOTIDE SEQUENCE [LARGE SCALE GENOMIC DNA]</scope>
    <source>
        <strain evidence="5 6">DSM 29318</strain>
    </source>
</reference>
<evidence type="ECO:0000256" key="1">
    <source>
        <dbReference type="ARBA" id="ARBA00022741"/>
    </source>
</evidence>
<evidence type="ECO:0000313" key="6">
    <source>
        <dbReference type="Proteomes" id="UP000238801"/>
    </source>
</evidence>
<dbReference type="PANTHER" id="PTHR43309:SF3">
    <property type="entry name" value="5-OXOPROLINASE SUBUNIT C"/>
    <property type="match status" value="1"/>
</dbReference>
<dbReference type="SUPFAM" id="SSF50891">
    <property type="entry name" value="Cyclophilin-like"/>
    <property type="match status" value="1"/>
</dbReference>
<sequence length="299" mass="30651">MSGLRVRAVGAVVTICDEGRPGRMRWGVPASGPMDPGGLAALRRAVGPGPAIEVSLGGLEFAVEGAPCTLAVAGGGFEVRRNGLDVSAPCAFGAFPGDVVRIAPARRGGAWAYLGAPGGFDAPLWQGSAATHVSSGLGGGVLEAGMLLRFGAPRIDYAAQGPIPVPERPAGPFRLVLGPQDRHFPPEAIGTLLSAEWRATARGDRMGMGLDGPPVRPDGALSIPSEPLVRGAVQVNGEGRVTVLAADHQTAAGYPKIAVMVAADHGRFAQLRPGDRVRFRAVTPKEGVALVREGDHPIG</sequence>
<evidence type="ECO:0000256" key="2">
    <source>
        <dbReference type="ARBA" id="ARBA00022801"/>
    </source>
</evidence>
<keyword evidence="1" id="KW-0547">Nucleotide-binding</keyword>
<accession>A0A2T0X2M8</accession>
<protein>
    <submittedName>
        <fullName evidence="5">Allophanate hydrolase</fullName>
    </submittedName>
</protein>
<evidence type="ECO:0000256" key="3">
    <source>
        <dbReference type="ARBA" id="ARBA00022840"/>
    </source>
</evidence>
<dbReference type="Pfam" id="PF02626">
    <property type="entry name" value="CT_A_B"/>
    <property type="match status" value="1"/>
</dbReference>
<organism evidence="5 6">
    <name type="scientific">Hasllibacter halocynthiae</name>
    <dbReference type="NCBI Taxonomy" id="595589"/>
    <lineage>
        <taxon>Bacteria</taxon>
        <taxon>Pseudomonadati</taxon>
        <taxon>Pseudomonadota</taxon>
        <taxon>Alphaproteobacteria</taxon>
        <taxon>Rhodobacterales</taxon>
        <taxon>Roseobacteraceae</taxon>
        <taxon>Hasllibacter</taxon>
    </lineage>
</organism>
<dbReference type="PANTHER" id="PTHR43309">
    <property type="entry name" value="5-OXOPROLINASE SUBUNIT C"/>
    <property type="match status" value="1"/>
</dbReference>
<proteinExistence type="predicted"/>
<dbReference type="GO" id="GO:0016787">
    <property type="term" value="F:hydrolase activity"/>
    <property type="evidence" value="ECO:0007669"/>
    <property type="project" value="UniProtKB-KW"/>
</dbReference>
<dbReference type="AlphaFoldDB" id="A0A2T0X2M8"/>
<evidence type="ECO:0000313" key="5">
    <source>
        <dbReference type="EMBL" id="PRY93188.1"/>
    </source>
</evidence>
<gene>
    <name evidence="5" type="ORF">BCF33_2055</name>
</gene>
<comment type="caution">
    <text evidence="5">The sequence shown here is derived from an EMBL/GenBank/DDBJ whole genome shotgun (WGS) entry which is preliminary data.</text>
</comment>
<dbReference type="Proteomes" id="UP000238801">
    <property type="component" value="Unassembled WGS sequence"/>
</dbReference>
<keyword evidence="2 5" id="KW-0378">Hydrolase</keyword>
<dbReference type="SMART" id="SM00797">
    <property type="entry name" value="AHS2"/>
    <property type="match status" value="1"/>
</dbReference>
<dbReference type="InterPro" id="IPR003778">
    <property type="entry name" value="CT_A_B"/>
</dbReference>
<feature type="domain" description="Carboxyltransferase" evidence="4">
    <location>
        <begin position="25"/>
        <end position="297"/>
    </location>
</feature>